<gene>
    <name evidence="1" type="ORF">BTJ39_23815</name>
</gene>
<dbReference type="Proteomes" id="UP000190667">
    <property type="component" value="Unassembled WGS sequence"/>
</dbReference>
<protein>
    <submittedName>
        <fullName evidence="1">Uncharacterized protein</fullName>
    </submittedName>
</protein>
<reference evidence="1 2" key="1">
    <citation type="submission" date="2016-12" db="EMBL/GenBank/DDBJ databases">
        <title>Izhakiella australiana sp. nov. of genus Izhakiella isolated from Australian desert.</title>
        <authorList>
            <person name="Ji M."/>
        </authorList>
    </citation>
    <scope>NUCLEOTIDE SEQUENCE [LARGE SCALE GENOMIC DNA]</scope>
    <source>
        <strain evidence="1 2">D4N98</strain>
    </source>
</reference>
<organism evidence="1 2">
    <name type="scientific">Izhakiella australiensis</name>
    <dbReference type="NCBI Taxonomy" id="1926881"/>
    <lineage>
        <taxon>Bacteria</taxon>
        <taxon>Pseudomonadati</taxon>
        <taxon>Pseudomonadota</taxon>
        <taxon>Gammaproteobacteria</taxon>
        <taxon>Enterobacterales</taxon>
        <taxon>Erwiniaceae</taxon>
        <taxon>Izhakiella</taxon>
    </lineage>
</organism>
<sequence>MSEIVDPKRNPSLAAQQLVVELIRAGKLGSSVIDRQAENVIQVFDSIEKHLNDKYQSGSDAGIF</sequence>
<proteinExistence type="predicted"/>
<dbReference type="RefSeq" id="WP_078005139.1">
    <property type="nucleotide sequence ID" value="NZ_MRUL01000042.1"/>
</dbReference>
<dbReference type="EMBL" id="MRUL01000042">
    <property type="protein sequence ID" value="OON34646.1"/>
    <property type="molecule type" value="Genomic_DNA"/>
</dbReference>
<accession>A0A1S8Y716</accession>
<evidence type="ECO:0000313" key="2">
    <source>
        <dbReference type="Proteomes" id="UP000190667"/>
    </source>
</evidence>
<comment type="caution">
    <text evidence="1">The sequence shown here is derived from an EMBL/GenBank/DDBJ whole genome shotgun (WGS) entry which is preliminary data.</text>
</comment>
<dbReference type="OrthoDB" id="6638628at2"/>
<name>A0A1S8Y716_9GAMM</name>
<dbReference type="AlphaFoldDB" id="A0A1S8Y716"/>
<keyword evidence="2" id="KW-1185">Reference proteome</keyword>
<evidence type="ECO:0000313" key="1">
    <source>
        <dbReference type="EMBL" id="OON34646.1"/>
    </source>
</evidence>